<comment type="caution">
    <text evidence="1">The sequence shown here is derived from an EMBL/GenBank/DDBJ whole genome shotgun (WGS) entry which is preliminary data.</text>
</comment>
<proteinExistence type="predicted"/>
<accession>A0AC60W075</accession>
<sequence>MLIVVIVFVIDSNDMVFAQEQNIEDFLEWPSGTNYNFIFISIMIMIGIAIVSNYFWSKRKGRKYSEE</sequence>
<organism evidence="1 2">
    <name type="scientific">Candidatus Nitrosomaritimum aestuariumsis</name>
    <dbReference type="NCBI Taxonomy" id="3342354"/>
    <lineage>
        <taxon>Archaea</taxon>
        <taxon>Nitrososphaerota</taxon>
        <taxon>Nitrososphaeria</taxon>
        <taxon>Nitrosopumilales</taxon>
        <taxon>Nitrosopumilaceae</taxon>
        <taxon>Candidatus Nitrosomaritimum</taxon>
    </lineage>
</organism>
<gene>
    <name evidence="1" type="ORF">H2B03_07605</name>
</gene>
<evidence type="ECO:0000313" key="2">
    <source>
        <dbReference type="Proteomes" id="UP000559653"/>
    </source>
</evidence>
<dbReference type="EMBL" id="JACEMZ010000062">
    <property type="protein sequence ID" value="MBA4453011.1"/>
    <property type="molecule type" value="Genomic_DNA"/>
</dbReference>
<reference evidence="1 2" key="1">
    <citation type="journal article" date="2020" name="Appl. Environ. Microbiol.">
        <title>Genomic Characteristics of a Novel Species of Ammonia-Oxidizing Archaea from the Jiulong River Estuary.</title>
        <authorList>
            <person name="Zou D."/>
            <person name="Wan R."/>
            <person name="Han L."/>
            <person name="Xu M.N."/>
            <person name="Liu Y."/>
            <person name="Liu H."/>
            <person name="Kao S.J."/>
            <person name="Li M."/>
        </authorList>
    </citation>
    <scope>NUCLEOTIDE SEQUENCE [LARGE SCALE GENOMIC DNA]</scope>
    <source>
        <strain evidence="1">W1bin1</strain>
    </source>
</reference>
<evidence type="ECO:0000313" key="1">
    <source>
        <dbReference type="EMBL" id="MBA4453011.1"/>
    </source>
</evidence>
<protein>
    <submittedName>
        <fullName evidence="1">Uncharacterized protein</fullName>
    </submittedName>
</protein>
<name>A0AC60W075_9ARCH</name>
<dbReference type="Proteomes" id="UP000559653">
    <property type="component" value="Unassembled WGS sequence"/>
</dbReference>